<name>A0ABT0UF90_9BACT</name>
<dbReference type="InterPro" id="IPR011050">
    <property type="entry name" value="Pectin_lyase_fold/virulence"/>
</dbReference>
<dbReference type="Pfam" id="PF13229">
    <property type="entry name" value="Beta_helix"/>
    <property type="match status" value="1"/>
</dbReference>
<protein>
    <submittedName>
        <fullName evidence="2">Right-handed parallel beta-helix repeat-containing protein</fullName>
    </submittedName>
</protein>
<dbReference type="RefSeq" id="WP_250933893.1">
    <property type="nucleotide sequence ID" value="NZ_JAMQBK010000153.1"/>
</dbReference>
<gene>
    <name evidence="2" type="ORF">NB063_31970</name>
</gene>
<feature type="domain" description="Right handed beta helix" evidence="1">
    <location>
        <begin position="311"/>
        <end position="370"/>
    </location>
</feature>
<reference evidence="2 3" key="1">
    <citation type="journal article" date="2022" name="Syst. Appl. Microbiol.">
        <title>Rhodopirellula aestuarii sp. nov., a novel member of the genus Rhodopirellula isolated from brackish sediments collected in the Tagus River estuary, Portugal.</title>
        <authorList>
            <person name="Vitorino I.R."/>
            <person name="Klimek D."/>
            <person name="Calusinska M."/>
            <person name="Lobo-da-Cunha A."/>
            <person name="Vasconcelos V."/>
            <person name="Lage O.M."/>
        </authorList>
    </citation>
    <scope>NUCLEOTIDE SEQUENCE [LARGE SCALE GENOMIC DNA]</scope>
    <source>
        <strain evidence="2 3">ICT_H3.1</strain>
    </source>
</reference>
<evidence type="ECO:0000313" key="3">
    <source>
        <dbReference type="Proteomes" id="UP001202961"/>
    </source>
</evidence>
<dbReference type="InterPro" id="IPR039448">
    <property type="entry name" value="Beta_helix"/>
</dbReference>
<dbReference type="SUPFAM" id="SSF51126">
    <property type="entry name" value="Pectin lyase-like"/>
    <property type="match status" value="1"/>
</dbReference>
<dbReference type="InterPro" id="IPR012334">
    <property type="entry name" value="Pectin_lyas_fold"/>
</dbReference>
<keyword evidence="3" id="KW-1185">Reference proteome</keyword>
<dbReference type="Gene3D" id="2.160.20.10">
    <property type="entry name" value="Single-stranded right-handed beta-helix, Pectin lyase-like"/>
    <property type="match status" value="1"/>
</dbReference>
<comment type="caution">
    <text evidence="2">The sequence shown here is derived from an EMBL/GenBank/DDBJ whole genome shotgun (WGS) entry which is preliminary data.</text>
</comment>
<accession>A0ABT0UF90</accession>
<sequence length="390" mass="43311">MQRYCFIATATLLMWGTVTVAGAETLNWNVRSKFGISSQGIRQAIDEAKAHFGNAPNDVIVLELDEGTFYLEDQGDSKGTIDLSQIKPGPNGRLIFRGKGMDKTILVFSDNKHALYGRDVYRVTMTGLHMTRKDYTVSQGLVVETAPGKVVLEIQEGFPTPAMIFNPRSDQGRFLRRYTNSKTDPHLVQEDNDQIPWTRAVHLEGRRWEIELKRKSQVANYAKDALIGIKSKHGGTTEFGGQAYWFMGGSDFSFESVKWTQKTRGVFRGGFQEVKFLNCVTDRPPPINGQMPCLAAPGGGPQIGQPDDLPTSGNVVKNCRFIASGDDAVAFFNASGIISDCYIRDAFCRGILAANSPNAELSNNTVIRCPIQQTEDYRLPENQNRSPKNR</sequence>
<proteinExistence type="predicted"/>
<evidence type="ECO:0000259" key="1">
    <source>
        <dbReference type="Pfam" id="PF13229"/>
    </source>
</evidence>
<dbReference type="EMBL" id="JAMQBK010000153">
    <property type="protein sequence ID" value="MCM2375264.1"/>
    <property type="molecule type" value="Genomic_DNA"/>
</dbReference>
<evidence type="ECO:0000313" key="2">
    <source>
        <dbReference type="EMBL" id="MCM2375264.1"/>
    </source>
</evidence>
<dbReference type="Proteomes" id="UP001202961">
    <property type="component" value="Unassembled WGS sequence"/>
</dbReference>
<organism evidence="2 3">
    <name type="scientific">Aporhodopirellula aestuarii</name>
    <dbReference type="NCBI Taxonomy" id="2950107"/>
    <lineage>
        <taxon>Bacteria</taxon>
        <taxon>Pseudomonadati</taxon>
        <taxon>Planctomycetota</taxon>
        <taxon>Planctomycetia</taxon>
        <taxon>Pirellulales</taxon>
        <taxon>Pirellulaceae</taxon>
        <taxon>Aporhodopirellula</taxon>
    </lineage>
</organism>